<protein>
    <recommendedName>
        <fullName evidence="2">F-box domain-containing protein</fullName>
    </recommendedName>
</protein>
<dbReference type="PROSITE" id="PS50181">
    <property type="entry name" value="FBOX"/>
    <property type="match status" value="1"/>
</dbReference>
<accession>A0A819R4U4</accession>
<dbReference type="InterPro" id="IPR001810">
    <property type="entry name" value="F-box_dom"/>
</dbReference>
<name>A0A819R4U4_9BILA</name>
<sequence length="618" mass="72332">MNRNHFVRLPVEIIYIIFDYLPAHEILLAFSGINPFFDTILSTYLRYQFDFKSILRSHYDLVCSRISPNQVISLTLSDLDDTPGQTQLFFSRFRITDFNRVRFLTLVNIEPASWKHIYPYVRNMDSHHRLIIVSTNVDLLPYAEVLFHSSRLQINIASQLQTQQHLPRLRSLTVSQSSIAELMTICASTTQLTSLKVHEIVFNANDEMFLPAPQLKCLVMNLGDVHVSMNQMNHLLLNLPRLKHLELSATGSMDLIDAQQWETISRQLITFHFDFSVRIVWIEKILESFRTPFWIQEKQWFVACTWQRLFSVPYFADTCANTSFRPPLDTTAPEETLFFDYIDHFIVNDSSKIHHHYFRCVKTLELQVSNAIEKLSAFIDLSQVETLIVACAIDESTISSLLKSIPHLRQLSINTGLRNFLVQTKNMRLEHIRTLEIKEPLGNGDYYILEQLGRLFPKVEVLRVKSIWWKTGIARLIDNFSNLLNASFRFESLPAANQPNRQLETEIAMKKSMIDESRRLRDDMFTCQQRSDPIAGQNQAIFWDFWFTKNQELKTPCNREWLPRRGYYYYWLYHLLNQNIYLGLVMLTLYASILEFAIFYAIYIPAGRCIGKICSLEN</sequence>
<proteinExistence type="predicted"/>
<dbReference type="Proteomes" id="UP000663868">
    <property type="component" value="Unassembled WGS sequence"/>
</dbReference>
<dbReference type="Gene3D" id="3.80.10.10">
    <property type="entry name" value="Ribonuclease Inhibitor"/>
    <property type="match status" value="1"/>
</dbReference>
<dbReference type="EMBL" id="CAJOBB010003449">
    <property type="protein sequence ID" value="CAF4041276.1"/>
    <property type="molecule type" value="Genomic_DNA"/>
</dbReference>
<keyword evidence="1" id="KW-0472">Membrane</keyword>
<feature type="transmembrane region" description="Helical" evidence="1">
    <location>
        <begin position="580"/>
        <end position="603"/>
    </location>
</feature>
<evidence type="ECO:0000313" key="3">
    <source>
        <dbReference type="EMBL" id="CAF4041276.1"/>
    </source>
</evidence>
<evidence type="ECO:0000313" key="4">
    <source>
        <dbReference type="Proteomes" id="UP000663868"/>
    </source>
</evidence>
<keyword evidence="1" id="KW-1133">Transmembrane helix</keyword>
<organism evidence="3 4">
    <name type="scientific">Adineta steineri</name>
    <dbReference type="NCBI Taxonomy" id="433720"/>
    <lineage>
        <taxon>Eukaryota</taxon>
        <taxon>Metazoa</taxon>
        <taxon>Spiralia</taxon>
        <taxon>Gnathifera</taxon>
        <taxon>Rotifera</taxon>
        <taxon>Eurotatoria</taxon>
        <taxon>Bdelloidea</taxon>
        <taxon>Adinetida</taxon>
        <taxon>Adinetidae</taxon>
        <taxon>Adineta</taxon>
    </lineage>
</organism>
<evidence type="ECO:0000256" key="1">
    <source>
        <dbReference type="SAM" id="Phobius"/>
    </source>
</evidence>
<dbReference type="SUPFAM" id="SSF52047">
    <property type="entry name" value="RNI-like"/>
    <property type="match status" value="1"/>
</dbReference>
<evidence type="ECO:0000259" key="2">
    <source>
        <dbReference type="PROSITE" id="PS50181"/>
    </source>
</evidence>
<dbReference type="InterPro" id="IPR032675">
    <property type="entry name" value="LRR_dom_sf"/>
</dbReference>
<keyword evidence="1" id="KW-0812">Transmembrane</keyword>
<gene>
    <name evidence="3" type="ORF">KXQ929_LOCUS30936</name>
</gene>
<feature type="domain" description="F-box" evidence="2">
    <location>
        <begin position="3"/>
        <end position="54"/>
    </location>
</feature>
<reference evidence="3" key="1">
    <citation type="submission" date="2021-02" db="EMBL/GenBank/DDBJ databases">
        <authorList>
            <person name="Nowell W R."/>
        </authorList>
    </citation>
    <scope>NUCLEOTIDE SEQUENCE</scope>
</reference>
<comment type="caution">
    <text evidence="3">The sequence shown here is derived from an EMBL/GenBank/DDBJ whole genome shotgun (WGS) entry which is preliminary data.</text>
</comment>
<dbReference type="AlphaFoldDB" id="A0A819R4U4"/>